<evidence type="ECO:0000256" key="1">
    <source>
        <dbReference type="SAM" id="Coils"/>
    </source>
</evidence>
<name>A0ABT3MRX6_9GAMM</name>
<proteinExistence type="predicted"/>
<dbReference type="EMBL" id="JAPFCC010000001">
    <property type="protein sequence ID" value="MCW7552121.1"/>
    <property type="molecule type" value="Genomic_DNA"/>
</dbReference>
<accession>A0ABT3MRX6</accession>
<evidence type="ECO:0008006" key="4">
    <source>
        <dbReference type="Google" id="ProtNLM"/>
    </source>
</evidence>
<evidence type="ECO:0000313" key="2">
    <source>
        <dbReference type="EMBL" id="MCW7552121.1"/>
    </source>
</evidence>
<organism evidence="2 3">
    <name type="scientific">Endozoicomonas gorgoniicola</name>
    <dbReference type="NCBI Taxonomy" id="1234144"/>
    <lineage>
        <taxon>Bacteria</taxon>
        <taxon>Pseudomonadati</taxon>
        <taxon>Pseudomonadota</taxon>
        <taxon>Gammaproteobacteria</taxon>
        <taxon>Oceanospirillales</taxon>
        <taxon>Endozoicomonadaceae</taxon>
        <taxon>Endozoicomonas</taxon>
    </lineage>
</organism>
<gene>
    <name evidence="2" type="ORF">NX722_05570</name>
</gene>
<comment type="caution">
    <text evidence="2">The sequence shown here is derived from an EMBL/GenBank/DDBJ whole genome shotgun (WGS) entry which is preliminary data.</text>
</comment>
<evidence type="ECO:0000313" key="3">
    <source>
        <dbReference type="Proteomes" id="UP001209854"/>
    </source>
</evidence>
<dbReference type="Proteomes" id="UP001209854">
    <property type="component" value="Unassembled WGS sequence"/>
</dbReference>
<sequence>MYLTIVKPDNLTLIDRHPQTFNLLDFGVPGNLHALQWQNDRGHIEYSNLPNEDINDLPGWVDPIVKEHRRLTELQTAEKEQADRQAIYLGNGEARLNRLDKQKQQKQQAQQEKINRLVMEKLA</sequence>
<keyword evidence="1" id="KW-0175">Coiled coil</keyword>
<dbReference type="RefSeq" id="WP_262567099.1">
    <property type="nucleotide sequence ID" value="NZ_JAPFCC010000001.1"/>
</dbReference>
<keyword evidence="3" id="KW-1185">Reference proteome</keyword>
<feature type="coiled-coil region" evidence="1">
    <location>
        <begin position="89"/>
        <end position="116"/>
    </location>
</feature>
<reference evidence="2 3" key="1">
    <citation type="submission" date="2022-10" db="EMBL/GenBank/DDBJ databases">
        <title>High-quality genome sequences of two octocoral-associated bacteria, Endozoicomonas euniceicola EF212 and Endozoicomonas gorgoniicola PS125.</title>
        <authorList>
            <person name="Chiou Y.-J."/>
            <person name="Chen Y.-H."/>
        </authorList>
    </citation>
    <scope>NUCLEOTIDE SEQUENCE [LARGE SCALE GENOMIC DNA]</scope>
    <source>
        <strain evidence="2 3">PS125</strain>
    </source>
</reference>
<protein>
    <recommendedName>
        <fullName evidence="4">DUF4316 domain-containing protein</fullName>
    </recommendedName>
</protein>